<name>A0ABS5WVZ2_9RHOB</name>
<evidence type="ECO:0000313" key="1">
    <source>
        <dbReference type="EMBL" id="MBT3143220.1"/>
    </source>
</evidence>
<evidence type="ECO:0000313" key="2">
    <source>
        <dbReference type="Proteomes" id="UP000763802"/>
    </source>
</evidence>
<protein>
    <submittedName>
        <fullName evidence="1">Uncharacterized protein</fullName>
    </submittedName>
</protein>
<comment type="caution">
    <text evidence="1">The sequence shown here is derived from an EMBL/GenBank/DDBJ whole genome shotgun (WGS) entry which is preliminary data.</text>
</comment>
<keyword evidence="2" id="KW-1185">Reference proteome</keyword>
<proteinExistence type="predicted"/>
<sequence length="215" mass="23799">MDNDELAEFERLISEPGPREEEFFALRRLLQLGAGLDVNEQIVVGAGHAFVAFRFSKRSPKARPSEVGVAWWDTEKITIHSKLTAAPVELQAECISHTVSENADNLRVDLEAQNVDDVATWWLKTVGERTLISETPDIGQGWLSELLGEREVAFHDFGELARRAFSDEGCFNAGQLGVVNAVLSERKAYKGAGEDAAALCQAWQTAKLARKIARF</sequence>
<accession>A0ABS5WVZ2</accession>
<dbReference type="EMBL" id="JAHHDY010000021">
    <property type="protein sequence ID" value="MBT3143220.1"/>
    <property type="molecule type" value="Genomic_DNA"/>
</dbReference>
<dbReference type="Proteomes" id="UP000763802">
    <property type="component" value="Unassembled WGS sequence"/>
</dbReference>
<organism evidence="1 2">
    <name type="scientific">Falsiruegeria litorea</name>
    <dbReference type="NCBI Taxonomy" id="1280831"/>
    <lineage>
        <taxon>Bacteria</taxon>
        <taxon>Pseudomonadati</taxon>
        <taxon>Pseudomonadota</taxon>
        <taxon>Alphaproteobacteria</taxon>
        <taxon>Rhodobacterales</taxon>
        <taxon>Roseobacteraceae</taxon>
        <taxon>Falsiruegeria</taxon>
    </lineage>
</organism>
<gene>
    <name evidence="1" type="ORF">KL867_19320</name>
</gene>
<reference evidence="1 2" key="1">
    <citation type="submission" date="2021-05" db="EMBL/GenBank/DDBJ databases">
        <title>Draft genomes of marine bacteria isolated from model chitin particles.</title>
        <authorList>
            <person name="Datta M.S."/>
            <person name="Schwartzman J.A."/>
            <person name="Cordero O."/>
        </authorList>
    </citation>
    <scope>NUCLEOTIDE SEQUENCE [LARGE SCALE GENOMIC DNA]</scope>
    <source>
        <strain evidence="1 2">4E07</strain>
    </source>
</reference>
<dbReference type="RefSeq" id="WP_215194197.1">
    <property type="nucleotide sequence ID" value="NZ_JAHHDY010000021.1"/>
</dbReference>